<keyword evidence="1" id="KW-0479">Metal-binding</keyword>
<keyword evidence="3" id="KW-0411">Iron-sulfur</keyword>
<organism evidence="5 6">
    <name type="scientific">Thermosediminibacter litoriperuensis</name>
    <dbReference type="NCBI Taxonomy" id="291989"/>
    <lineage>
        <taxon>Bacteria</taxon>
        <taxon>Bacillati</taxon>
        <taxon>Bacillota</taxon>
        <taxon>Clostridia</taxon>
        <taxon>Thermosediminibacterales</taxon>
        <taxon>Thermosediminibacteraceae</taxon>
        <taxon>Thermosediminibacter</taxon>
    </lineage>
</organism>
<evidence type="ECO:0000256" key="1">
    <source>
        <dbReference type="ARBA" id="ARBA00022723"/>
    </source>
</evidence>
<dbReference type="PANTHER" id="PTHR42827:SF1">
    <property type="entry name" value="IRON-SULFUR CLUSTER-BINDING PROTEIN"/>
    <property type="match status" value="1"/>
</dbReference>
<dbReference type="PROSITE" id="PS51379">
    <property type="entry name" value="4FE4S_FER_2"/>
    <property type="match status" value="1"/>
</dbReference>
<keyword evidence="6" id="KW-1185">Reference proteome</keyword>
<evidence type="ECO:0000259" key="4">
    <source>
        <dbReference type="PROSITE" id="PS51379"/>
    </source>
</evidence>
<protein>
    <submittedName>
        <fullName evidence="5">4Fe-4S dicluster protein</fullName>
    </submittedName>
</protein>
<dbReference type="InterPro" id="IPR017896">
    <property type="entry name" value="4Fe4S_Fe-S-bd"/>
</dbReference>
<dbReference type="AlphaFoldDB" id="A0A5S5AW15"/>
<reference evidence="5 6" key="1">
    <citation type="submission" date="2019-07" db="EMBL/GenBank/DDBJ databases">
        <title>Genomic Encyclopedia of Type Strains, Phase I: the one thousand microbial genomes (KMG-I) project.</title>
        <authorList>
            <person name="Kyrpides N."/>
        </authorList>
    </citation>
    <scope>NUCLEOTIDE SEQUENCE [LARGE SCALE GENOMIC DNA]</scope>
    <source>
        <strain evidence="5 6">DSM 16647</strain>
    </source>
</reference>
<dbReference type="InterPro" id="IPR017900">
    <property type="entry name" value="4Fe4S_Fe_S_CS"/>
</dbReference>
<dbReference type="GO" id="GO:0051536">
    <property type="term" value="F:iron-sulfur cluster binding"/>
    <property type="evidence" value="ECO:0007669"/>
    <property type="project" value="UniProtKB-KW"/>
</dbReference>
<dbReference type="GO" id="GO:0046872">
    <property type="term" value="F:metal ion binding"/>
    <property type="evidence" value="ECO:0007669"/>
    <property type="project" value="UniProtKB-KW"/>
</dbReference>
<dbReference type="Gene3D" id="3.30.70.20">
    <property type="match status" value="1"/>
</dbReference>
<sequence>MERWAELKNKILEWGGSDVGFSRVEDFLPESHKHLKWAVTVVFRLSDQIMDDISGGPTHAYFHHYQTVNALLDQIALRASSLIQDWGYRAMPVPASQIIDNKESIGFFQHKTAATRAGLGWIGKSALLVTKKFGPRVRLATILTDMPLPEGTPVEESGCGGCTVCVKSCPAGAIKGENWFPGIERSRLFDHEACSGCMKEQFGYIGAGKVCGICVSRCPRGRSGQQ</sequence>
<name>A0A5S5AW15_9FIRM</name>
<evidence type="ECO:0000313" key="5">
    <source>
        <dbReference type="EMBL" id="TYP56122.1"/>
    </source>
</evidence>
<proteinExistence type="predicted"/>
<evidence type="ECO:0000256" key="2">
    <source>
        <dbReference type="ARBA" id="ARBA00023004"/>
    </source>
</evidence>
<accession>A0A5S5AW15</accession>
<gene>
    <name evidence="5" type="ORF">LZ11_01043</name>
</gene>
<feature type="domain" description="4Fe-4S ferredoxin-type" evidence="4">
    <location>
        <begin position="150"/>
        <end position="179"/>
    </location>
</feature>
<keyword evidence="2" id="KW-0408">Iron</keyword>
<evidence type="ECO:0000256" key="3">
    <source>
        <dbReference type="ARBA" id="ARBA00023014"/>
    </source>
</evidence>
<comment type="caution">
    <text evidence="5">The sequence shown here is derived from an EMBL/GenBank/DDBJ whole genome shotgun (WGS) entry which is preliminary data.</text>
</comment>
<dbReference type="PROSITE" id="PS00198">
    <property type="entry name" value="4FE4S_FER_1"/>
    <property type="match status" value="1"/>
</dbReference>
<dbReference type="Pfam" id="PF13484">
    <property type="entry name" value="Fer4_16"/>
    <property type="match status" value="1"/>
</dbReference>
<evidence type="ECO:0000313" key="6">
    <source>
        <dbReference type="Proteomes" id="UP000322294"/>
    </source>
</evidence>
<dbReference type="RefSeq" id="WP_148866826.1">
    <property type="nucleotide sequence ID" value="NZ_VNHO01000009.1"/>
</dbReference>
<dbReference type="SUPFAM" id="SSF54862">
    <property type="entry name" value="4Fe-4S ferredoxins"/>
    <property type="match status" value="1"/>
</dbReference>
<dbReference type="OrthoDB" id="9815745at2"/>
<dbReference type="EMBL" id="VNHO01000009">
    <property type="protein sequence ID" value="TYP56122.1"/>
    <property type="molecule type" value="Genomic_DNA"/>
</dbReference>
<dbReference type="PANTHER" id="PTHR42827">
    <property type="entry name" value="IRON-SULFUR CLUSTER-BINDING PROTEIN-RELATED"/>
    <property type="match status" value="1"/>
</dbReference>
<dbReference type="Proteomes" id="UP000322294">
    <property type="component" value="Unassembled WGS sequence"/>
</dbReference>